<organism evidence="2 3">
    <name type="scientific">Serendipita vermifera MAFF 305830</name>
    <dbReference type="NCBI Taxonomy" id="933852"/>
    <lineage>
        <taxon>Eukaryota</taxon>
        <taxon>Fungi</taxon>
        <taxon>Dikarya</taxon>
        <taxon>Basidiomycota</taxon>
        <taxon>Agaricomycotina</taxon>
        <taxon>Agaricomycetes</taxon>
        <taxon>Sebacinales</taxon>
        <taxon>Serendipitaceae</taxon>
        <taxon>Serendipita</taxon>
    </lineage>
</organism>
<sequence length="60" mass="6935">MQDRGPQIHVKIGRSLRICNKLNVEVSSKHSDHLSTMNAAEKKRKPRLTRMLKSHKSDKN</sequence>
<gene>
    <name evidence="2" type="ORF">M408DRAFT_29459</name>
</gene>
<evidence type="ECO:0000313" key="3">
    <source>
        <dbReference type="Proteomes" id="UP000054097"/>
    </source>
</evidence>
<dbReference type="AlphaFoldDB" id="A0A0C2W523"/>
<accession>A0A0C2W523</accession>
<name>A0A0C2W523_SERVB</name>
<proteinExistence type="predicted"/>
<dbReference type="HOGENOM" id="CLU_2943254_0_0_1"/>
<feature type="compositionally biased region" description="Basic residues" evidence="1">
    <location>
        <begin position="42"/>
        <end position="54"/>
    </location>
</feature>
<evidence type="ECO:0000313" key="2">
    <source>
        <dbReference type="EMBL" id="KIM21553.1"/>
    </source>
</evidence>
<keyword evidence="3" id="KW-1185">Reference proteome</keyword>
<protein>
    <submittedName>
        <fullName evidence="2">Uncharacterized protein</fullName>
    </submittedName>
</protein>
<reference evidence="3" key="2">
    <citation type="submission" date="2015-01" db="EMBL/GenBank/DDBJ databases">
        <title>Evolutionary Origins and Diversification of the Mycorrhizal Mutualists.</title>
        <authorList>
            <consortium name="DOE Joint Genome Institute"/>
            <consortium name="Mycorrhizal Genomics Consortium"/>
            <person name="Kohler A."/>
            <person name="Kuo A."/>
            <person name="Nagy L.G."/>
            <person name="Floudas D."/>
            <person name="Copeland A."/>
            <person name="Barry K.W."/>
            <person name="Cichocki N."/>
            <person name="Veneault-Fourrey C."/>
            <person name="LaButti K."/>
            <person name="Lindquist E.A."/>
            <person name="Lipzen A."/>
            <person name="Lundell T."/>
            <person name="Morin E."/>
            <person name="Murat C."/>
            <person name="Riley R."/>
            <person name="Ohm R."/>
            <person name="Sun H."/>
            <person name="Tunlid A."/>
            <person name="Henrissat B."/>
            <person name="Grigoriev I.V."/>
            <person name="Hibbett D.S."/>
            <person name="Martin F."/>
        </authorList>
    </citation>
    <scope>NUCLEOTIDE SEQUENCE [LARGE SCALE GENOMIC DNA]</scope>
    <source>
        <strain evidence="3">MAFF 305830</strain>
    </source>
</reference>
<evidence type="ECO:0000256" key="1">
    <source>
        <dbReference type="SAM" id="MobiDB-lite"/>
    </source>
</evidence>
<feature type="region of interest" description="Disordered" evidence="1">
    <location>
        <begin position="30"/>
        <end position="60"/>
    </location>
</feature>
<dbReference type="Proteomes" id="UP000054097">
    <property type="component" value="Unassembled WGS sequence"/>
</dbReference>
<dbReference type="EMBL" id="KN824379">
    <property type="protein sequence ID" value="KIM21553.1"/>
    <property type="molecule type" value="Genomic_DNA"/>
</dbReference>
<reference evidence="2 3" key="1">
    <citation type="submission" date="2014-04" db="EMBL/GenBank/DDBJ databases">
        <authorList>
            <consortium name="DOE Joint Genome Institute"/>
            <person name="Kuo A."/>
            <person name="Zuccaro A."/>
            <person name="Kohler A."/>
            <person name="Nagy L.G."/>
            <person name="Floudas D."/>
            <person name="Copeland A."/>
            <person name="Barry K.W."/>
            <person name="Cichocki N."/>
            <person name="Veneault-Fourrey C."/>
            <person name="LaButti K."/>
            <person name="Lindquist E.A."/>
            <person name="Lipzen A."/>
            <person name="Lundell T."/>
            <person name="Morin E."/>
            <person name="Murat C."/>
            <person name="Sun H."/>
            <person name="Tunlid A."/>
            <person name="Henrissat B."/>
            <person name="Grigoriev I.V."/>
            <person name="Hibbett D.S."/>
            <person name="Martin F."/>
            <person name="Nordberg H.P."/>
            <person name="Cantor M.N."/>
            <person name="Hua S.X."/>
        </authorList>
    </citation>
    <scope>NUCLEOTIDE SEQUENCE [LARGE SCALE GENOMIC DNA]</scope>
    <source>
        <strain evidence="2 3">MAFF 305830</strain>
    </source>
</reference>